<organism evidence="12 13">
    <name type="scientific">Batillaria attramentaria</name>
    <dbReference type="NCBI Taxonomy" id="370345"/>
    <lineage>
        <taxon>Eukaryota</taxon>
        <taxon>Metazoa</taxon>
        <taxon>Spiralia</taxon>
        <taxon>Lophotrochozoa</taxon>
        <taxon>Mollusca</taxon>
        <taxon>Gastropoda</taxon>
        <taxon>Caenogastropoda</taxon>
        <taxon>Sorbeoconcha</taxon>
        <taxon>Cerithioidea</taxon>
        <taxon>Batillariidae</taxon>
        <taxon>Batillaria</taxon>
    </lineage>
</organism>
<keyword evidence="4" id="KW-0770">Synapse</keyword>
<comment type="subcellular location">
    <subcellularLocation>
        <location evidence="10">Synaptic cell membrane</location>
        <topology evidence="10">Multi-pass membrane protein</topology>
    </subcellularLocation>
</comment>
<dbReference type="InterPro" id="IPR006202">
    <property type="entry name" value="Neur_chan_lig-bd"/>
</dbReference>
<evidence type="ECO:0000256" key="4">
    <source>
        <dbReference type="ARBA" id="ARBA00023018"/>
    </source>
</evidence>
<evidence type="ECO:0000256" key="9">
    <source>
        <dbReference type="ARBA" id="ARBA00023303"/>
    </source>
</evidence>
<keyword evidence="6" id="KW-0472">Membrane</keyword>
<evidence type="ECO:0000256" key="2">
    <source>
        <dbReference type="ARBA" id="ARBA00022475"/>
    </source>
</evidence>
<dbReference type="PANTHER" id="PTHR18945">
    <property type="entry name" value="NEUROTRANSMITTER GATED ION CHANNEL"/>
    <property type="match status" value="1"/>
</dbReference>
<sequence>MSHEKRLIKNLTEHYKDLGIMGRPVKDQNDTITIYYGLSLIQILDLDERNQILTTNVWATYNWNDMYLRWNKEEYGNITTVRVPNEDVWKPDIKLYN</sequence>
<dbReference type="Gene3D" id="2.70.170.10">
    <property type="entry name" value="Neurotransmitter-gated ion-channel ligand-binding domain"/>
    <property type="match status" value="1"/>
</dbReference>
<keyword evidence="8" id="KW-1071">Ligand-gated ion channel</keyword>
<dbReference type="SUPFAM" id="SSF63712">
    <property type="entry name" value="Nicotinic receptor ligand binding domain-like"/>
    <property type="match status" value="1"/>
</dbReference>
<keyword evidence="5" id="KW-0406">Ion transport</keyword>
<evidence type="ECO:0000313" key="12">
    <source>
        <dbReference type="EMBL" id="KAK7506359.1"/>
    </source>
</evidence>
<evidence type="ECO:0000256" key="5">
    <source>
        <dbReference type="ARBA" id="ARBA00023065"/>
    </source>
</evidence>
<evidence type="ECO:0000256" key="7">
    <source>
        <dbReference type="ARBA" id="ARBA00023170"/>
    </source>
</evidence>
<dbReference type="Proteomes" id="UP001519460">
    <property type="component" value="Unassembled WGS sequence"/>
</dbReference>
<name>A0ABD0M370_9CAEN</name>
<dbReference type="InterPro" id="IPR036734">
    <property type="entry name" value="Neur_chan_lig-bd_sf"/>
</dbReference>
<keyword evidence="3" id="KW-0812">Transmembrane</keyword>
<keyword evidence="7" id="KW-0675">Receptor</keyword>
<evidence type="ECO:0000313" key="13">
    <source>
        <dbReference type="Proteomes" id="UP001519460"/>
    </source>
</evidence>
<dbReference type="GO" id="GO:0097060">
    <property type="term" value="C:synaptic membrane"/>
    <property type="evidence" value="ECO:0007669"/>
    <property type="project" value="UniProtKB-SubCell"/>
</dbReference>
<evidence type="ECO:0000256" key="6">
    <source>
        <dbReference type="ARBA" id="ARBA00023136"/>
    </source>
</evidence>
<gene>
    <name evidence="12" type="ORF">BaRGS_00002471</name>
</gene>
<proteinExistence type="predicted"/>
<evidence type="ECO:0000256" key="10">
    <source>
        <dbReference type="ARBA" id="ARBA00034099"/>
    </source>
</evidence>
<keyword evidence="2" id="KW-1003">Cell membrane</keyword>
<dbReference type="PRINTS" id="PR00254">
    <property type="entry name" value="NICOTINICR"/>
</dbReference>
<keyword evidence="13" id="KW-1185">Reference proteome</keyword>
<dbReference type="GO" id="GO:0034220">
    <property type="term" value="P:monoatomic ion transmembrane transport"/>
    <property type="evidence" value="ECO:0007669"/>
    <property type="project" value="UniProtKB-KW"/>
</dbReference>
<dbReference type="InterPro" id="IPR006201">
    <property type="entry name" value="Neur_channel"/>
</dbReference>
<feature type="domain" description="Neurotransmitter-gated ion-channel ligand-binding" evidence="11">
    <location>
        <begin position="4"/>
        <end position="97"/>
    </location>
</feature>
<dbReference type="AlphaFoldDB" id="A0ABD0M370"/>
<evidence type="ECO:0000256" key="8">
    <source>
        <dbReference type="ARBA" id="ARBA00023286"/>
    </source>
</evidence>
<dbReference type="Pfam" id="PF02931">
    <property type="entry name" value="Neur_chan_LBD"/>
    <property type="match status" value="1"/>
</dbReference>
<evidence type="ECO:0000259" key="11">
    <source>
        <dbReference type="Pfam" id="PF02931"/>
    </source>
</evidence>
<evidence type="ECO:0000256" key="3">
    <source>
        <dbReference type="ARBA" id="ARBA00022692"/>
    </source>
</evidence>
<evidence type="ECO:0000256" key="1">
    <source>
        <dbReference type="ARBA" id="ARBA00022448"/>
    </source>
</evidence>
<keyword evidence="1" id="KW-0813">Transport</keyword>
<dbReference type="EMBL" id="JACVVK020000007">
    <property type="protein sequence ID" value="KAK7506359.1"/>
    <property type="molecule type" value="Genomic_DNA"/>
</dbReference>
<dbReference type="InterPro" id="IPR002394">
    <property type="entry name" value="Nicotinic_acetylcholine_rcpt"/>
</dbReference>
<reference evidence="12 13" key="1">
    <citation type="journal article" date="2023" name="Sci. Data">
        <title>Genome assembly of the Korean intertidal mud-creeper Batillaria attramentaria.</title>
        <authorList>
            <person name="Patra A.K."/>
            <person name="Ho P.T."/>
            <person name="Jun S."/>
            <person name="Lee S.J."/>
            <person name="Kim Y."/>
            <person name="Won Y.J."/>
        </authorList>
    </citation>
    <scope>NUCLEOTIDE SEQUENCE [LARGE SCALE GENOMIC DNA]</scope>
    <source>
        <strain evidence="12">Wonlab-2016</strain>
    </source>
</reference>
<accession>A0ABD0M370</accession>
<comment type="caution">
    <text evidence="12">The sequence shown here is derived from an EMBL/GenBank/DDBJ whole genome shotgun (WGS) entry which is preliminary data.</text>
</comment>
<keyword evidence="9" id="KW-0407">Ion channel</keyword>
<protein>
    <recommendedName>
        <fullName evidence="11">Neurotransmitter-gated ion-channel ligand-binding domain-containing protein</fullName>
    </recommendedName>
</protein>